<dbReference type="PROSITE" id="PS50932">
    <property type="entry name" value="HTH_LACI_2"/>
    <property type="match status" value="1"/>
</dbReference>
<evidence type="ECO:0000313" key="6">
    <source>
        <dbReference type="EMBL" id="WNQ09548.1"/>
    </source>
</evidence>
<evidence type="ECO:0000256" key="1">
    <source>
        <dbReference type="ARBA" id="ARBA00022491"/>
    </source>
</evidence>
<dbReference type="InterPro" id="IPR010982">
    <property type="entry name" value="Lambda_DNA-bd_dom_sf"/>
</dbReference>
<dbReference type="PANTHER" id="PTHR30146:SF148">
    <property type="entry name" value="HTH-TYPE TRANSCRIPTIONAL REPRESSOR PURR-RELATED"/>
    <property type="match status" value="1"/>
</dbReference>
<dbReference type="CDD" id="cd01392">
    <property type="entry name" value="HTH_LacI"/>
    <property type="match status" value="1"/>
</dbReference>
<dbReference type="SUPFAM" id="SSF47413">
    <property type="entry name" value="lambda repressor-like DNA-binding domains"/>
    <property type="match status" value="1"/>
</dbReference>
<dbReference type="EMBL" id="CP130318">
    <property type="protein sequence ID" value="WNQ09548.1"/>
    <property type="molecule type" value="Genomic_DNA"/>
</dbReference>
<evidence type="ECO:0000256" key="4">
    <source>
        <dbReference type="ARBA" id="ARBA00023163"/>
    </source>
</evidence>
<dbReference type="RefSeq" id="WP_315603320.1">
    <property type="nucleotide sequence ID" value="NZ_CP130318.1"/>
</dbReference>
<dbReference type="InterPro" id="IPR000843">
    <property type="entry name" value="HTH_LacI"/>
</dbReference>
<dbReference type="InterPro" id="IPR001761">
    <property type="entry name" value="Peripla_BP/Lac1_sug-bd_dom"/>
</dbReference>
<dbReference type="CDD" id="cd06267">
    <property type="entry name" value="PBP1_LacI_sugar_binding-like"/>
    <property type="match status" value="1"/>
</dbReference>
<dbReference type="SUPFAM" id="SSF53822">
    <property type="entry name" value="Periplasmic binding protein-like I"/>
    <property type="match status" value="1"/>
</dbReference>
<keyword evidence="3 6" id="KW-0238">DNA-binding</keyword>
<dbReference type="InterPro" id="IPR028082">
    <property type="entry name" value="Peripla_BP_I"/>
</dbReference>
<evidence type="ECO:0000313" key="7">
    <source>
        <dbReference type="Proteomes" id="UP001305702"/>
    </source>
</evidence>
<dbReference type="Proteomes" id="UP001305702">
    <property type="component" value="Chromosome"/>
</dbReference>
<name>A0AA96LAH0_9BACL</name>
<dbReference type="GO" id="GO:0000976">
    <property type="term" value="F:transcription cis-regulatory region binding"/>
    <property type="evidence" value="ECO:0007669"/>
    <property type="project" value="TreeGrafter"/>
</dbReference>
<dbReference type="PRINTS" id="PR00036">
    <property type="entry name" value="HTHLACI"/>
</dbReference>
<dbReference type="KEGG" id="paun:MJA45_18155"/>
<dbReference type="SMART" id="SM00354">
    <property type="entry name" value="HTH_LACI"/>
    <property type="match status" value="1"/>
</dbReference>
<evidence type="ECO:0000259" key="5">
    <source>
        <dbReference type="PROSITE" id="PS50932"/>
    </source>
</evidence>
<dbReference type="Pfam" id="PF00532">
    <property type="entry name" value="Peripla_BP_1"/>
    <property type="match status" value="1"/>
</dbReference>
<dbReference type="Pfam" id="PF00356">
    <property type="entry name" value="LacI"/>
    <property type="match status" value="1"/>
</dbReference>
<keyword evidence="4" id="KW-0804">Transcription</keyword>
<dbReference type="PROSITE" id="PS00356">
    <property type="entry name" value="HTH_LACI_1"/>
    <property type="match status" value="1"/>
</dbReference>
<protein>
    <submittedName>
        <fullName evidence="6">LacI family DNA-binding transcriptional regulator</fullName>
    </submittedName>
</protein>
<keyword evidence="1" id="KW-0678">Repressor</keyword>
<organism evidence="6 7">
    <name type="scientific">Paenibacillus aurantius</name>
    <dbReference type="NCBI Taxonomy" id="2918900"/>
    <lineage>
        <taxon>Bacteria</taxon>
        <taxon>Bacillati</taxon>
        <taxon>Bacillota</taxon>
        <taxon>Bacilli</taxon>
        <taxon>Bacillales</taxon>
        <taxon>Paenibacillaceae</taxon>
        <taxon>Paenibacillus</taxon>
    </lineage>
</organism>
<keyword evidence="7" id="KW-1185">Reference proteome</keyword>
<keyword evidence="2" id="KW-0805">Transcription regulation</keyword>
<dbReference type="Gene3D" id="3.40.50.2300">
    <property type="match status" value="2"/>
</dbReference>
<dbReference type="PANTHER" id="PTHR30146">
    <property type="entry name" value="LACI-RELATED TRANSCRIPTIONAL REPRESSOR"/>
    <property type="match status" value="1"/>
</dbReference>
<proteinExistence type="predicted"/>
<evidence type="ECO:0000256" key="2">
    <source>
        <dbReference type="ARBA" id="ARBA00023015"/>
    </source>
</evidence>
<accession>A0AA96LAH0</accession>
<dbReference type="GO" id="GO:0003700">
    <property type="term" value="F:DNA-binding transcription factor activity"/>
    <property type="evidence" value="ECO:0007669"/>
    <property type="project" value="TreeGrafter"/>
</dbReference>
<sequence length="330" mass="35905">MKKITIKDVAQEAGVSTATISRVLNNTGYVSEGARRTILETIERLNYRPNAIARSLKQDRSRMVGIVLPDMTNPYFMKLSRSLQKRLRQSGLHGMFMDTYGDPDMELEALNGLMMMRVEAVVLAGTGRNVPAIRKMVRGSGIPFVLVDRKLPGVAADLAAEENEAAAHEAAAELAQRHEAIGILAGPDWISTARERLDGAAAALREAGVALPASYVFAGDLTRESGREGILTFLQLPKPPTAVFSVNNEMTFGLYLGLREAGKALDSIEVASFGDLEFSGLFGHRLSIVEQCPDEVGQAAAELLIRRLAHAEKGEGTESRTFVPTLVRKW</sequence>
<gene>
    <name evidence="6" type="ORF">MJA45_18155</name>
</gene>
<feature type="domain" description="HTH lacI-type" evidence="5">
    <location>
        <begin position="4"/>
        <end position="58"/>
    </location>
</feature>
<dbReference type="AlphaFoldDB" id="A0AA96LAH0"/>
<dbReference type="Gene3D" id="1.10.260.40">
    <property type="entry name" value="lambda repressor-like DNA-binding domains"/>
    <property type="match status" value="1"/>
</dbReference>
<evidence type="ECO:0000256" key="3">
    <source>
        <dbReference type="ARBA" id="ARBA00023125"/>
    </source>
</evidence>
<reference evidence="6 7" key="1">
    <citation type="submission" date="2022-02" db="EMBL/GenBank/DDBJ databases">
        <title>Paenibacillus sp. MBLB1776 Whole Genome Shotgun Sequencing.</title>
        <authorList>
            <person name="Hwang C.Y."/>
            <person name="Cho E.-S."/>
            <person name="Seo M.-J."/>
        </authorList>
    </citation>
    <scope>NUCLEOTIDE SEQUENCE [LARGE SCALE GENOMIC DNA]</scope>
    <source>
        <strain evidence="6 7">MBLB1776</strain>
    </source>
</reference>